<gene>
    <name evidence="3" type="ORF">LCGC14_2148820</name>
</gene>
<dbReference type="PRINTS" id="PR00080">
    <property type="entry name" value="SDRFAMILY"/>
</dbReference>
<dbReference type="SMART" id="SM00822">
    <property type="entry name" value="PKS_KR"/>
    <property type="match status" value="1"/>
</dbReference>
<dbReference type="InterPro" id="IPR057326">
    <property type="entry name" value="KR_dom"/>
</dbReference>
<protein>
    <recommendedName>
        <fullName evidence="2">Ketoreductase domain-containing protein</fullName>
    </recommendedName>
</protein>
<feature type="domain" description="Ketoreductase" evidence="2">
    <location>
        <begin position="6"/>
        <end position="195"/>
    </location>
</feature>
<reference evidence="3" key="1">
    <citation type="journal article" date="2015" name="Nature">
        <title>Complex archaea that bridge the gap between prokaryotes and eukaryotes.</title>
        <authorList>
            <person name="Spang A."/>
            <person name="Saw J.H."/>
            <person name="Jorgensen S.L."/>
            <person name="Zaremba-Niedzwiedzka K."/>
            <person name="Martijn J."/>
            <person name="Lind A.E."/>
            <person name="van Eijk R."/>
            <person name="Schleper C."/>
            <person name="Guy L."/>
            <person name="Ettema T.J."/>
        </authorList>
    </citation>
    <scope>NUCLEOTIDE SEQUENCE</scope>
</reference>
<comment type="caution">
    <text evidence="3">The sequence shown here is derived from an EMBL/GenBank/DDBJ whole genome shotgun (WGS) entry which is preliminary data.</text>
</comment>
<dbReference type="InterPro" id="IPR002347">
    <property type="entry name" value="SDR_fam"/>
</dbReference>
<sequence>MDMEGKLALVTGSGSGIGRATALRLAREGAAVVIADIDEDGGRETVRQIEATCGRGAFVRADVASETDVRAMVAFAEETFGGLDILVNNAGVVEGVSAERLSFPEVEPERWNRTLDVNLRGVILGTQYGIQAMRKRGGGVIVNISSGAGIGYGSHDSPVYAASKAGVMRFSAALAPLKDGMNIRVNCICPGWVDTPMVQRTRAERSTEEWQAIAPAVMLQPEEIADAVVELIRDDSLAGRVMLYYEGETRRLVPVKTEP</sequence>
<dbReference type="GO" id="GO:0016616">
    <property type="term" value="F:oxidoreductase activity, acting on the CH-OH group of donors, NAD or NADP as acceptor"/>
    <property type="evidence" value="ECO:0007669"/>
    <property type="project" value="TreeGrafter"/>
</dbReference>
<evidence type="ECO:0000313" key="3">
    <source>
        <dbReference type="EMBL" id="KKL66052.1"/>
    </source>
</evidence>
<evidence type="ECO:0000259" key="2">
    <source>
        <dbReference type="SMART" id="SM00822"/>
    </source>
</evidence>
<dbReference type="PANTHER" id="PTHR44229">
    <property type="entry name" value="15-HYDROXYPROSTAGLANDIN DEHYDROGENASE [NAD(+)]"/>
    <property type="match status" value="1"/>
</dbReference>
<dbReference type="PANTHER" id="PTHR44229:SF4">
    <property type="entry name" value="15-HYDROXYPROSTAGLANDIN DEHYDROGENASE [NAD(+)]"/>
    <property type="match status" value="1"/>
</dbReference>
<name>A0A0F9GSE0_9ZZZZ</name>
<dbReference type="AlphaFoldDB" id="A0A0F9GSE0"/>
<proteinExistence type="predicted"/>
<keyword evidence="1" id="KW-0560">Oxidoreductase</keyword>
<dbReference type="PRINTS" id="PR00081">
    <property type="entry name" value="GDHRDH"/>
</dbReference>
<dbReference type="Pfam" id="PF00106">
    <property type="entry name" value="adh_short"/>
    <property type="match status" value="1"/>
</dbReference>
<dbReference type="SUPFAM" id="SSF51735">
    <property type="entry name" value="NAD(P)-binding Rossmann-fold domains"/>
    <property type="match status" value="1"/>
</dbReference>
<dbReference type="InterPro" id="IPR036291">
    <property type="entry name" value="NAD(P)-bd_dom_sf"/>
</dbReference>
<evidence type="ECO:0000256" key="1">
    <source>
        <dbReference type="ARBA" id="ARBA00023002"/>
    </source>
</evidence>
<accession>A0A0F9GSE0</accession>
<dbReference type="FunFam" id="3.40.50.720:FF:000084">
    <property type="entry name" value="Short-chain dehydrogenase reductase"/>
    <property type="match status" value="1"/>
</dbReference>
<dbReference type="GO" id="GO:0005737">
    <property type="term" value="C:cytoplasm"/>
    <property type="evidence" value="ECO:0007669"/>
    <property type="project" value="TreeGrafter"/>
</dbReference>
<dbReference type="CDD" id="cd05233">
    <property type="entry name" value="SDR_c"/>
    <property type="match status" value="1"/>
</dbReference>
<dbReference type="Gene3D" id="3.40.50.720">
    <property type="entry name" value="NAD(P)-binding Rossmann-like Domain"/>
    <property type="match status" value="1"/>
</dbReference>
<organism evidence="3">
    <name type="scientific">marine sediment metagenome</name>
    <dbReference type="NCBI Taxonomy" id="412755"/>
    <lineage>
        <taxon>unclassified sequences</taxon>
        <taxon>metagenomes</taxon>
        <taxon>ecological metagenomes</taxon>
    </lineage>
</organism>
<dbReference type="EMBL" id="LAZR01027327">
    <property type="protein sequence ID" value="KKL66052.1"/>
    <property type="molecule type" value="Genomic_DNA"/>
</dbReference>